<proteinExistence type="predicted"/>
<accession>A0ABY9WJV8</accession>
<reference evidence="2 3" key="1">
    <citation type="submission" date="2019-08" db="EMBL/GenBank/DDBJ databases">
        <title>Archangium and Cystobacter genomes.</title>
        <authorList>
            <person name="Chen I.-C.K."/>
            <person name="Wielgoss S."/>
        </authorList>
    </citation>
    <scope>NUCLEOTIDE SEQUENCE [LARGE SCALE GENOMIC DNA]</scope>
    <source>
        <strain evidence="2 3">Cbm 6</strain>
    </source>
</reference>
<dbReference type="EMBL" id="CP043494">
    <property type="protein sequence ID" value="WNG42720.1"/>
    <property type="molecule type" value="Genomic_DNA"/>
</dbReference>
<organism evidence="2 3">
    <name type="scientific">Archangium minus</name>
    <dbReference type="NCBI Taxonomy" id="83450"/>
    <lineage>
        <taxon>Bacteria</taxon>
        <taxon>Pseudomonadati</taxon>
        <taxon>Myxococcota</taxon>
        <taxon>Myxococcia</taxon>
        <taxon>Myxococcales</taxon>
        <taxon>Cystobacterineae</taxon>
        <taxon>Archangiaceae</taxon>
        <taxon>Archangium</taxon>
    </lineage>
</organism>
<feature type="transmembrane region" description="Helical" evidence="1">
    <location>
        <begin position="93"/>
        <end position="111"/>
    </location>
</feature>
<dbReference type="Proteomes" id="UP001611383">
    <property type="component" value="Chromosome"/>
</dbReference>
<evidence type="ECO:0000313" key="2">
    <source>
        <dbReference type="EMBL" id="WNG42720.1"/>
    </source>
</evidence>
<keyword evidence="1" id="KW-0472">Membrane</keyword>
<keyword evidence="3" id="KW-1185">Reference proteome</keyword>
<dbReference type="RefSeq" id="WP_395812723.1">
    <property type="nucleotide sequence ID" value="NZ_CP043494.1"/>
</dbReference>
<protein>
    <submittedName>
        <fullName evidence="2">Uncharacterized protein</fullName>
    </submittedName>
</protein>
<evidence type="ECO:0000256" key="1">
    <source>
        <dbReference type="SAM" id="Phobius"/>
    </source>
</evidence>
<name>A0ABY9WJV8_9BACT</name>
<keyword evidence="1" id="KW-1133">Transmembrane helix</keyword>
<gene>
    <name evidence="2" type="ORF">F0U60_00380</name>
</gene>
<sequence length="191" mass="22324">MIPSKEYLISVAHDYWRQDKDYQLRQEKSPEERRREARWNKELEKIDRWHALLRDLRQELPEFTIGDGTATPDACFRCVAYPAKGRPMPPHDWVIVGCISILAPIYIVYSVQYGRVGHKDRLNPRIGFEPFPLEMKLPADILSRKIEETFGVSKLPREIAETPVPLFVKWVEPPETTLFHALFTNEPDNVP</sequence>
<evidence type="ECO:0000313" key="3">
    <source>
        <dbReference type="Proteomes" id="UP001611383"/>
    </source>
</evidence>
<keyword evidence="1" id="KW-0812">Transmembrane</keyword>